<feature type="transmembrane region" description="Helical" evidence="2">
    <location>
        <begin position="167"/>
        <end position="191"/>
    </location>
</feature>
<organism evidence="3 4">
    <name type="scientific">Orchesella dallaii</name>
    <dbReference type="NCBI Taxonomy" id="48710"/>
    <lineage>
        <taxon>Eukaryota</taxon>
        <taxon>Metazoa</taxon>
        <taxon>Ecdysozoa</taxon>
        <taxon>Arthropoda</taxon>
        <taxon>Hexapoda</taxon>
        <taxon>Collembola</taxon>
        <taxon>Entomobryomorpha</taxon>
        <taxon>Entomobryoidea</taxon>
        <taxon>Orchesellidae</taxon>
        <taxon>Orchesellinae</taxon>
        <taxon>Orchesella</taxon>
    </lineage>
</organism>
<keyword evidence="2" id="KW-0472">Membrane</keyword>
<feature type="transmembrane region" description="Helical" evidence="2">
    <location>
        <begin position="125"/>
        <end position="151"/>
    </location>
</feature>
<reference evidence="3 4" key="1">
    <citation type="submission" date="2024-08" db="EMBL/GenBank/DDBJ databases">
        <authorList>
            <person name="Cucini C."/>
            <person name="Frati F."/>
        </authorList>
    </citation>
    <scope>NUCLEOTIDE SEQUENCE [LARGE SCALE GENOMIC DNA]</scope>
</reference>
<evidence type="ECO:0000256" key="2">
    <source>
        <dbReference type="SAM" id="Phobius"/>
    </source>
</evidence>
<dbReference type="Proteomes" id="UP001642540">
    <property type="component" value="Unassembled WGS sequence"/>
</dbReference>
<keyword evidence="4" id="KW-1185">Reference proteome</keyword>
<proteinExistence type="predicted"/>
<dbReference type="EMBL" id="CAXLJM020000030">
    <property type="protein sequence ID" value="CAL8098569.1"/>
    <property type="molecule type" value="Genomic_DNA"/>
</dbReference>
<evidence type="ECO:0000313" key="4">
    <source>
        <dbReference type="Proteomes" id="UP001642540"/>
    </source>
</evidence>
<accession>A0ABP1QG56</accession>
<name>A0ABP1QG56_9HEXA</name>
<feature type="compositionally biased region" description="Basic and acidic residues" evidence="1">
    <location>
        <begin position="35"/>
        <end position="51"/>
    </location>
</feature>
<feature type="region of interest" description="Disordered" evidence="1">
    <location>
        <begin position="1"/>
        <end position="69"/>
    </location>
</feature>
<feature type="transmembrane region" description="Helical" evidence="2">
    <location>
        <begin position="77"/>
        <end position="105"/>
    </location>
</feature>
<protein>
    <submittedName>
        <fullName evidence="3">Uncharacterized protein</fullName>
    </submittedName>
</protein>
<keyword evidence="2" id="KW-1133">Transmembrane helix</keyword>
<sequence>MVINRMSKMTISKKQGQKRPPVSETETRASNQAALERRSSHTNKSKSDIRRQSSAQTNVGGGGGGDSGKRCASKKMYFIVAFCVYMFVTALFFIIHLALFIYIWGNKMSNFINPGSGFFTVVPDAFWLMWRFLIGNFVHFIVGGFLILILIGIKKTEQVVMKHQDKLLAWVMVVAFIAEYLMSSAVMWHFIAYPLVINGGYGDAITPPFPTTSSVVDINCYNSHVRPLRLNLSRLDPPATQHVHVNLRWLIDVTCYKELWRTYVPAVSSVSKDCVSYVSAMERSSIRDCSHATILHIALISQLFLDILGLFFCAAVMYLYAKAVVRSEPGRFSFDVSTYDKDMEQLGEVVRKYAGASQHKIQEVKFAKDGDAGASSSSSPPVPEQKVLRSGGGSASSAGPEPAKVFHHP</sequence>
<keyword evidence="2" id="KW-0812">Transmembrane</keyword>
<evidence type="ECO:0000313" key="3">
    <source>
        <dbReference type="EMBL" id="CAL8098569.1"/>
    </source>
</evidence>
<gene>
    <name evidence="3" type="ORF">ODALV1_LOCUS9978</name>
</gene>
<comment type="caution">
    <text evidence="3">The sequence shown here is derived from an EMBL/GenBank/DDBJ whole genome shotgun (WGS) entry which is preliminary data.</text>
</comment>
<evidence type="ECO:0000256" key="1">
    <source>
        <dbReference type="SAM" id="MobiDB-lite"/>
    </source>
</evidence>
<feature type="transmembrane region" description="Helical" evidence="2">
    <location>
        <begin position="294"/>
        <end position="321"/>
    </location>
</feature>
<feature type="region of interest" description="Disordered" evidence="1">
    <location>
        <begin position="368"/>
        <end position="409"/>
    </location>
</feature>